<comment type="caution">
    <text evidence="4">The sequence shown here is derived from an EMBL/GenBank/DDBJ whole genome shotgun (WGS) entry which is preliminary data.</text>
</comment>
<sequence length="276" mass="31320">MAAFRRFGALSAEDLLYRQAELVELERNLREYQEEDKKSGHEDRERYGFNWDTLRRSADDDAADGNDGSQWETVLEIREKLKEYHEAVLRHRRMLEVPQPLASQVKALDHWMQRPSMGNVYLTGSDSKIWREPNLEDMITLAPKLPEDNFVTEFTIKLIQWYNKLLGRHIHKEETHEFLQNTIRYRDNETFRILKTLSTLVASLLPIAGIAVLYTIQSMPGRLGAVAGFTAVFSFLLSTITSASTKDVFSATATFAAVLVVFVGTTESSAGGTVGT</sequence>
<proteinExistence type="predicted"/>
<feature type="transmembrane region" description="Helical" evidence="2">
    <location>
        <begin position="193"/>
        <end position="216"/>
    </location>
</feature>
<organism evidence="4 5">
    <name type="scientific">Parachaetomium inaequale</name>
    <dbReference type="NCBI Taxonomy" id="2588326"/>
    <lineage>
        <taxon>Eukaryota</taxon>
        <taxon>Fungi</taxon>
        <taxon>Dikarya</taxon>
        <taxon>Ascomycota</taxon>
        <taxon>Pezizomycotina</taxon>
        <taxon>Sordariomycetes</taxon>
        <taxon>Sordariomycetidae</taxon>
        <taxon>Sordariales</taxon>
        <taxon>Chaetomiaceae</taxon>
        <taxon>Parachaetomium</taxon>
    </lineage>
</organism>
<dbReference type="InterPro" id="IPR046529">
    <property type="entry name" value="DUF6594"/>
</dbReference>
<feature type="transmembrane region" description="Helical" evidence="2">
    <location>
        <begin position="248"/>
        <end position="266"/>
    </location>
</feature>
<dbReference type="AlphaFoldDB" id="A0AAN6PLY8"/>
<evidence type="ECO:0000256" key="2">
    <source>
        <dbReference type="SAM" id="Phobius"/>
    </source>
</evidence>
<keyword evidence="1" id="KW-0175">Coiled coil</keyword>
<evidence type="ECO:0000259" key="3">
    <source>
        <dbReference type="Pfam" id="PF20237"/>
    </source>
</evidence>
<keyword evidence="2" id="KW-0812">Transmembrane</keyword>
<dbReference type="Proteomes" id="UP001303115">
    <property type="component" value="Unassembled WGS sequence"/>
</dbReference>
<dbReference type="PANTHER" id="PTHR34502:SF5">
    <property type="entry name" value="DUF6594 DOMAIN-CONTAINING PROTEIN"/>
    <property type="match status" value="1"/>
</dbReference>
<gene>
    <name evidence="4" type="ORF">C8A01DRAFT_15236</name>
</gene>
<protein>
    <recommendedName>
        <fullName evidence="3">DUF6594 domain-containing protein</fullName>
    </recommendedName>
</protein>
<name>A0AAN6PLY8_9PEZI</name>
<reference evidence="5" key="1">
    <citation type="journal article" date="2023" name="Mol. Phylogenet. Evol.">
        <title>Genome-scale phylogeny and comparative genomics of the fungal order Sordariales.</title>
        <authorList>
            <person name="Hensen N."/>
            <person name="Bonometti L."/>
            <person name="Westerberg I."/>
            <person name="Brannstrom I.O."/>
            <person name="Guillou S."/>
            <person name="Cros-Aarteil S."/>
            <person name="Calhoun S."/>
            <person name="Haridas S."/>
            <person name="Kuo A."/>
            <person name="Mondo S."/>
            <person name="Pangilinan J."/>
            <person name="Riley R."/>
            <person name="LaButti K."/>
            <person name="Andreopoulos B."/>
            <person name="Lipzen A."/>
            <person name="Chen C."/>
            <person name="Yan M."/>
            <person name="Daum C."/>
            <person name="Ng V."/>
            <person name="Clum A."/>
            <person name="Steindorff A."/>
            <person name="Ohm R.A."/>
            <person name="Martin F."/>
            <person name="Silar P."/>
            <person name="Natvig D.O."/>
            <person name="Lalanne C."/>
            <person name="Gautier V."/>
            <person name="Ament-Velasquez S.L."/>
            <person name="Kruys A."/>
            <person name="Hutchinson M.I."/>
            <person name="Powell A.J."/>
            <person name="Barry K."/>
            <person name="Miller A.N."/>
            <person name="Grigoriev I.V."/>
            <person name="Debuchy R."/>
            <person name="Gladieux P."/>
            <person name="Hiltunen Thoren M."/>
            <person name="Johannesson H."/>
        </authorList>
    </citation>
    <scope>NUCLEOTIDE SEQUENCE [LARGE SCALE GENOMIC DNA]</scope>
    <source>
        <strain evidence="5">CBS 284.82</strain>
    </source>
</reference>
<evidence type="ECO:0000256" key="1">
    <source>
        <dbReference type="SAM" id="Coils"/>
    </source>
</evidence>
<dbReference type="Pfam" id="PF20237">
    <property type="entry name" value="DUF6594"/>
    <property type="match status" value="1"/>
</dbReference>
<feature type="domain" description="DUF6594" evidence="3">
    <location>
        <begin position="2"/>
        <end position="260"/>
    </location>
</feature>
<dbReference type="EMBL" id="MU854366">
    <property type="protein sequence ID" value="KAK4040930.1"/>
    <property type="molecule type" value="Genomic_DNA"/>
</dbReference>
<keyword evidence="2" id="KW-0472">Membrane</keyword>
<accession>A0AAN6PLY8</accession>
<keyword evidence="2" id="KW-1133">Transmembrane helix</keyword>
<feature type="coiled-coil region" evidence="1">
    <location>
        <begin position="15"/>
        <end position="42"/>
    </location>
</feature>
<evidence type="ECO:0000313" key="5">
    <source>
        <dbReference type="Proteomes" id="UP001303115"/>
    </source>
</evidence>
<feature type="transmembrane region" description="Helical" evidence="2">
    <location>
        <begin position="222"/>
        <end position="241"/>
    </location>
</feature>
<dbReference type="PANTHER" id="PTHR34502">
    <property type="entry name" value="DUF6594 DOMAIN-CONTAINING PROTEIN-RELATED"/>
    <property type="match status" value="1"/>
</dbReference>
<keyword evidence="5" id="KW-1185">Reference proteome</keyword>
<evidence type="ECO:0000313" key="4">
    <source>
        <dbReference type="EMBL" id="KAK4040930.1"/>
    </source>
</evidence>